<comment type="caution">
    <text evidence="8">The sequence shown here is derived from an EMBL/GenBank/DDBJ whole genome shotgun (WGS) entry which is preliminary data.</text>
</comment>
<gene>
    <name evidence="8" type="ORF">BMF94_6834</name>
</gene>
<feature type="domain" description="Mannosidase Ig/CBM-like" evidence="6">
    <location>
        <begin position="717"/>
        <end position="806"/>
    </location>
</feature>
<dbReference type="PANTHER" id="PTHR43730">
    <property type="entry name" value="BETA-MANNOSIDASE"/>
    <property type="match status" value="1"/>
</dbReference>
<dbReference type="Proteomes" id="UP000237144">
    <property type="component" value="Unassembled WGS sequence"/>
</dbReference>
<accession>A0A2S5B0E8</accession>
<proteinExistence type="predicted"/>
<dbReference type="SUPFAM" id="SSF51445">
    <property type="entry name" value="(Trans)glycosidases"/>
    <property type="match status" value="1"/>
</dbReference>
<dbReference type="GO" id="GO:0004567">
    <property type="term" value="F:beta-mannosidase activity"/>
    <property type="evidence" value="ECO:0007669"/>
    <property type="project" value="UniProtKB-EC"/>
</dbReference>
<evidence type="ECO:0000256" key="5">
    <source>
        <dbReference type="ARBA" id="ARBA00023295"/>
    </source>
</evidence>
<keyword evidence="9" id="KW-1185">Reference proteome</keyword>
<dbReference type="SUPFAM" id="SSF49785">
    <property type="entry name" value="Galactose-binding domain-like"/>
    <property type="match status" value="1"/>
</dbReference>
<dbReference type="OrthoDB" id="2866996at2759"/>
<sequence>MLRQDLIDPATWSWAQVSAGQSGDDSDLDFSSSGGLPDSLATATWRECSKMPSEIHTELFAADMIPNPLGGSNEQAVQWVGEADWVYRCTFDRDGSGERSSEAGAPFADLVFEGLDTFATIYLNGQKVWTADNMFRSWRVSVTEQLEQEGNTLYIVFRSAFRRGRELEIAALGRDTHWPCWNGDPSRLFVRKAGYHYGWDWGPTLMAVGPYRPIRLERYQVRITDFWPRTTVSATLEPRMSLSWKTSPIDQSVTVVARLVSATGTRLRKTTVESVACEEVLEWSLDSDEVELWWTSDQGPQPRYEVQLDLVDERSGEVLDSVSRKVAFRRLEVVRAPLAEADGHSFVFVLNNRPLFLGGSNWIPVDSFLTTGTPERYRRLLELAREGNQTIIRVWGGGMYEEPIFYDICDELGILVWQDFMFACGAYPAHLEAFHQNVEAEALEAIKRLRHHACLAIFAGNNEDYQIAEAEKLEYDPSDRSTENDWLATNFPARELYERVFPALVEAHSDIFYWPGSPWSEENTRDQTEGDLHCWDVWHGSQEPYQEYGRLGGRFVSEFGMQGCPDSSTIKTFFNEDDRDRDADSLAFARHNKATGWEGRLAKYIADNVRRGSSLDEYAYATQFVQAEAVANAFSAWRSKFKGGVAGAQCAGALVWQFNDVWPCTSWSIVDYFERPKPAYYTAKRALAPIALYGQRTPRRVHSDPTSAAEYVQLVDVRVGVSSSLATEVAADVEVVAFDLGSGKRIRHWRQQAQVRANRSCDLMKLELPSEYADPERPIVISATLFEREGRTILARLSLWPEPFKYLRLPVASEVDLSVEIGSWLTDQAARRTTCVTVRAARPVKGLVIRSSDGEARLSDNYLDIMPGDERSIDCWTEGGTSDIEWRYLGSDL</sequence>
<dbReference type="Pfam" id="PF17786">
    <property type="entry name" value="Mannosidase_ig"/>
    <property type="match status" value="1"/>
</dbReference>
<dbReference type="Pfam" id="PF22666">
    <property type="entry name" value="Glyco_hydro_2_N2"/>
    <property type="match status" value="1"/>
</dbReference>
<evidence type="ECO:0000313" key="8">
    <source>
        <dbReference type="EMBL" id="POY70249.1"/>
    </source>
</evidence>
<dbReference type="InterPro" id="IPR050887">
    <property type="entry name" value="Beta-mannosidase_GH2"/>
</dbReference>
<evidence type="ECO:0000256" key="2">
    <source>
        <dbReference type="ARBA" id="ARBA00004740"/>
    </source>
</evidence>
<dbReference type="GO" id="GO:0006516">
    <property type="term" value="P:glycoprotein catabolic process"/>
    <property type="evidence" value="ECO:0007669"/>
    <property type="project" value="TreeGrafter"/>
</dbReference>
<dbReference type="EMBL" id="PJQD01000140">
    <property type="protein sequence ID" value="POY70249.1"/>
    <property type="molecule type" value="Genomic_DNA"/>
</dbReference>
<dbReference type="InterPro" id="IPR054593">
    <property type="entry name" value="Beta-mannosidase-like_N2"/>
</dbReference>
<dbReference type="STRING" id="741276.A0A2S5B0E8"/>
<dbReference type="FunFam" id="3.20.20.80:FF:000050">
    <property type="entry name" value="Beta-mannosidase B"/>
    <property type="match status" value="1"/>
</dbReference>
<dbReference type="SUPFAM" id="SSF49303">
    <property type="entry name" value="beta-Galactosidase/glucuronidase domain"/>
    <property type="match status" value="2"/>
</dbReference>
<dbReference type="InterPro" id="IPR013783">
    <property type="entry name" value="Ig-like_fold"/>
</dbReference>
<comment type="catalytic activity">
    <reaction evidence="1">
        <text>Hydrolysis of terminal, non-reducing beta-D-mannose residues in beta-D-mannosides.</text>
        <dbReference type="EC" id="3.2.1.25"/>
    </reaction>
</comment>
<feature type="domain" description="Beta-mannosidase-like galactose-binding" evidence="7">
    <location>
        <begin position="43"/>
        <end position="212"/>
    </location>
</feature>
<evidence type="ECO:0000259" key="7">
    <source>
        <dbReference type="Pfam" id="PF22666"/>
    </source>
</evidence>
<dbReference type="Gene3D" id="2.60.120.260">
    <property type="entry name" value="Galactose-binding domain-like"/>
    <property type="match status" value="1"/>
</dbReference>
<comment type="pathway">
    <text evidence="2">Glycan metabolism; N-glycan degradation.</text>
</comment>
<name>A0A2S5B0E8_9BASI</name>
<dbReference type="InterPro" id="IPR036156">
    <property type="entry name" value="Beta-gal/glucu_dom_sf"/>
</dbReference>
<dbReference type="InterPro" id="IPR017853">
    <property type="entry name" value="GH"/>
</dbReference>
<keyword evidence="5" id="KW-0326">Glycosidase</keyword>
<evidence type="ECO:0000256" key="1">
    <source>
        <dbReference type="ARBA" id="ARBA00000829"/>
    </source>
</evidence>
<dbReference type="AlphaFoldDB" id="A0A2S5B0E8"/>
<protein>
    <recommendedName>
        <fullName evidence="3">beta-mannosidase</fullName>
        <ecNumber evidence="3">3.2.1.25</ecNumber>
    </recommendedName>
</protein>
<dbReference type="Gene3D" id="2.60.40.10">
    <property type="entry name" value="Immunoglobulins"/>
    <property type="match status" value="2"/>
</dbReference>
<dbReference type="InterPro" id="IPR041447">
    <property type="entry name" value="Mannosidase_ig"/>
</dbReference>
<evidence type="ECO:0000259" key="6">
    <source>
        <dbReference type="Pfam" id="PF17786"/>
    </source>
</evidence>
<evidence type="ECO:0000313" key="9">
    <source>
        <dbReference type="Proteomes" id="UP000237144"/>
    </source>
</evidence>
<dbReference type="Gene3D" id="3.20.20.80">
    <property type="entry name" value="Glycosidases"/>
    <property type="match status" value="1"/>
</dbReference>
<dbReference type="EC" id="3.2.1.25" evidence="3"/>
<reference evidence="8 9" key="1">
    <citation type="journal article" date="2018" name="Front. Microbiol.">
        <title>Prospects for Fungal Bioremediation of Acidic Radioactive Waste Sites: Characterization and Genome Sequence of Rhodotorula taiwanensis MD1149.</title>
        <authorList>
            <person name="Tkavc R."/>
            <person name="Matrosova V.Y."/>
            <person name="Grichenko O.E."/>
            <person name="Gostincar C."/>
            <person name="Volpe R.P."/>
            <person name="Klimenkova P."/>
            <person name="Gaidamakova E.K."/>
            <person name="Zhou C.E."/>
            <person name="Stewart B.J."/>
            <person name="Lyman M.G."/>
            <person name="Malfatti S.A."/>
            <person name="Rubinfeld B."/>
            <person name="Courtot M."/>
            <person name="Singh J."/>
            <person name="Dalgard C.L."/>
            <person name="Hamilton T."/>
            <person name="Frey K.G."/>
            <person name="Gunde-Cimerman N."/>
            <person name="Dugan L."/>
            <person name="Daly M.J."/>
        </authorList>
    </citation>
    <scope>NUCLEOTIDE SEQUENCE [LARGE SCALE GENOMIC DNA]</scope>
    <source>
        <strain evidence="8 9">MD1149</strain>
    </source>
</reference>
<keyword evidence="4" id="KW-0378">Hydrolase</keyword>
<dbReference type="PANTHER" id="PTHR43730:SF1">
    <property type="entry name" value="BETA-MANNOSIDASE"/>
    <property type="match status" value="1"/>
</dbReference>
<dbReference type="InterPro" id="IPR008979">
    <property type="entry name" value="Galactose-bd-like_sf"/>
</dbReference>
<organism evidence="8 9">
    <name type="scientific">Rhodotorula taiwanensis</name>
    <dbReference type="NCBI Taxonomy" id="741276"/>
    <lineage>
        <taxon>Eukaryota</taxon>
        <taxon>Fungi</taxon>
        <taxon>Dikarya</taxon>
        <taxon>Basidiomycota</taxon>
        <taxon>Pucciniomycotina</taxon>
        <taxon>Microbotryomycetes</taxon>
        <taxon>Sporidiobolales</taxon>
        <taxon>Sporidiobolaceae</taxon>
        <taxon>Rhodotorula</taxon>
    </lineage>
</organism>
<evidence type="ECO:0000256" key="4">
    <source>
        <dbReference type="ARBA" id="ARBA00022801"/>
    </source>
</evidence>
<evidence type="ECO:0000256" key="3">
    <source>
        <dbReference type="ARBA" id="ARBA00012754"/>
    </source>
</evidence>